<evidence type="ECO:0000313" key="2">
    <source>
        <dbReference type="EMBL" id="MDQ2583739.1"/>
    </source>
</evidence>
<evidence type="ECO:0000259" key="1">
    <source>
        <dbReference type="Pfam" id="PF00550"/>
    </source>
</evidence>
<keyword evidence="3" id="KW-1185">Reference proteome</keyword>
<evidence type="ECO:0000313" key="3">
    <source>
        <dbReference type="Proteomes" id="UP001225605"/>
    </source>
</evidence>
<proteinExistence type="predicted"/>
<dbReference type="SUPFAM" id="SSF47336">
    <property type="entry name" value="ACP-like"/>
    <property type="match status" value="1"/>
</dbReference>
<organism evidence="2 3">
    <name type="scientific">Saccharothrix yanglingensis</name>
    <dbReference type="NCBI Taxonomy" id="659496"/>
    <lineage>
        <taxon>Bacteria</taxon>
        <taxon>Bacillati</taxon>
        <taxon>Actinomycetota</taxon>
        <taxon>Actinomycetes</taxon>
        <taxon>Pseudonocardiales</taxon>
        <taxon>Pseudonocardiaceae</taxon>
        <taxon>Saccharothrix</taxon>
    </lineage>
</organism>
<gene>
    <name evidence="2" type="ORF">CKY47_07015</name>
</gene>
<dbReference type="InterPro" id="IPR009081">
    <property type="entry name" value="PP-bd_ACP"/>
</dbReference>
<dbReference type="Proteomes" id="UP001225605">
    <property type="component" value="Unassembled WGS sequence"/>
</dbReference>
<dbReference type="Pfam" id="PF00550">
    <property type="entry name" value="PP-binding"/>
    <property type="match status" value="1"/>
</dbReference>
<feature type="domain" description="Carrier" evidence="1">
    <location>
        <begin position="12"/>
        <end position="77"/>
    </location>
</feature>
<comment type="caution">
    <text evidence="2">The sequence shown here is derived from an EMBL/GenBank/DDBJ whole genome shotgun (WGS) entry which is preliminary data.</text>
</comment>
<dbReference type="InterPro" id="IPR036736">
    <property type="entry name" value="ACP-like_sf"/>
</dbReference>
<protein>
    <recommendedName>
        <fullName evidence="1">Carrier domain-containing protein</fullName>
    </recommendedName>
</protein>
<name>A0ABU0WXD8_9PSEU</name>
<dbReference type="EMBL" id="NSDM01000002">
    <property type="protein sequence ID" value="MDQ2583739.1"/>
    <property type="molecule type" value="Genomic_DNA"/>
</dbReference>
<reference evidence="2 3" key="1">
    <citation type="submission" date="2017-06" db="EMBL/GenBank/DDBJ databases">
        <title>Cultured bacterium strain Saccharothrix yanglingensis Hhs.015.</title>
        <authorList>
            <person name="Xia Y."/>
        </authorList>
    </citation>
    <scope>NUCLEOTIDE SEQUENCE [LARGE SCALE GENOMIC DNA]</scope>
    <source>
        <strain evidence="2 3">Hhs.015</strain>
    </source>
</reference>
<accession>A0ABU0WXD8</accession>
<dbReference type="Gene3D" id="1.10.1200.10">
    <property type="entry name" value="ACP-like"/>
    <property type="match status" value="1"/>
</dbReference>
<sequence>MDVDTTPSPTELAGLISRCTGVVVTEDRLTDGSTTFADLDVDSLGLMGVLAELKRNHGLPADVDMTTQQSPRELLTALTGKA</sequence>